<dbReference type="SUPFAM" id="SSF49599">
    <property type="entry name" value="TRAF domain-like"/>
    <property type="match status" value="1"/>
</dbReference>
<dbReference type="InterPro" id="IPR008974">
    <property type="entry name" value="TRAF-like"/>
</dbReference>
<dbReference type="CDD" id="cd00121">
    <property type="entry name" value="MATH"/>
    <property type="match status" value="1"/>
</dbReference>
<dbReference type="InterPro" id="IPR050804">
    <property type="entry name" value="MCC"/>
</dbReference>
<evidence type="ECO:0000313" key="4">
    <source>
        <dbReference type="EMBL" id="GMT29012.1"/>
    </source>
</evidence>
<sequence length="177" mass="20907">ELESSREEVKEYKNEIEVKDREIMRLEMSKEFRKLGVIRKGHLDDYSKETIRAKFTNISMLTATHRFSEPLKVAGSEWSILIMSCESKSKKYLSAYLELTQPSESLSYTVYLKVSLFSHNRDKPVHFLRWTMHCFSREQKGWGHAQFISFEELLKPSNEYIKNDSIMMAIEFIPFSC</sequence>
<accession>A0AAV5WDA4</accession>
<gene>
    <name evidence="4" type="ORF">PFISCL1PPCAC_20309</name>
</gene>
<feature type="non-terminal residue" evidence="4">
    <location>
        <position position="1"/>
    </location>
</feature>
<feature type="coiled-coil region" evidence="2">
    <location>
        <begin position="2"/>
        <end position="29"/>
    </location>
</feature>
<dbReference type="AlphaFoldDB" id="A0AAV5WDA4"/>
<protein>
    <recommendedName>
        <fullName evidence="3">MATH domain-containing protein</fullName>
    </recommendedName>
</protein>
<evidence type="ECO:0000256" key="2">
    <source>
        <dbReference type="SAM" id="Coils"/>
    </source>
</evidence>
<evidence type="ECO:0000256" key="1">
    <source>
        <dbReference type="ARBA" id="ARBA00023054"/>
    </source>
</evidence>
<dbReference type="PANTHER" id="PTHR46236:SF35">
    <property type="entry name" value="MATH DOMAIN-CONTAINING PROTEIN"/>
    <property type="match status" value="1"/>
</dbReference>
<evidence type="ECO:0000259" key="3">
    <source>
        <dbReference type="PROSITE" id="PS50144"/>
    </source>
</evidence>
<dbReference type="Pfam" id="PF22486">
    <property type="entry name" value="MATH_2"/>
    <property type="match status" value="1"/>
</dbReference>
<keyword evidence="1 2" id="KW-0175">Coiled coil</keyword>
<keyword evidence="5" id="KW-1185">Reference proteome</keyword>
<dbReference type="EMBL" id="BTSY01000005">
    <property type="protein sequence ID" value="GMT29012.1"/>
    <property type="molecule type" value="Genomic_DNA"/>
</dbReference>
<comment type="caution">
    <text evidence="4">The sequence shown here is derived from an EMBL/GenBank/DDBJ whole genome shotgun (WGS) entry which is preliminary data.</text>
</comment>
<dbReference type="InterPro" id="IPR002083">
    <property type="entry name" value="MATH/TRAF_dom"/>
</dbReference>
<dbReference type="Gene3D" id="2.60.210.10">
    <property type="entry name" value="Apoptosis, Tumor Necrosis Factor Receptor Associated Protein 2, Chain A"/>
    <property type="match status" value="1"/>
</dbReference>
<reference evidence="4" key="1">
    <citation type="submission" date="2023-10" db="EMBL/GenBank/DDBJ databases">
        <title>Genome assembly of Pristionchus species.</title>
        <authorList>
            <person name="Yoshida K."/>
            <person name="Sommer R.J."/>
        </authorList>
    </citation>
    <scope>NUCLEOTIDE SEQUENCE</scope>
    <source>
        <strain evidence="4">RS5133</strain>
    </source>
</reference>
<name>A0AAV5WDA4_9BILA</name>
<feature type="domain" description="MATH" evidence="3">
    <location>
        <begin position="48"/>
        <end position="172"/>
    </location>
</feature>
<organism evidence="4 5">
    <name type="scientific">Pristionchus fissidentatus</name>
    <dbReference type="NCBI Taxonomy" id="1538716"/>
    <lineage>
        <taxon>Eukaryota</taxon>
        <taxon>Metazoa</taxon>
        <taxon>Ecdysozoa</taxon>
        <taxon>Nematoda</taxon>
        <taxon>Chromadorea</taxon>
        <taxon>Rhabditida</taxon>
        <taxon>Rhabditina</taxon>
        <taxon>Diplogasteromorpha</taxon>
        <taxon>Diplogasteroidea</taxon>
        <taxon>Neodiplogasteridae</taxon>
        <taxon>Pristionchus</taxon>
    </lineage>
</organism>
<dbReference type="PROSITE" id="PS50144">
    <property type="entry name" value="MATH"/>
    <property type="match status" value="1"/>
</dbReference>
<evidence type="ECO:0000313" key="5">
    <source>
        <dbReference type="Proteomes" id="UP001432322"/>
    </source>
</evidence>
<dbReference type="Proteomes" id="UP001432322">
    <property type="component" value="Unassembled WGS sequence"/>
</dbReference>
<dbReference type="PANTHER" id="PTHR46236">
    <property type="entry name" value="TRAF-LIKE SUPERFAMILY PROTEIN"/>
    <property type="match status" value="1"/>
</dbReference>
<proteinExistence type="predicted"/>